<evidence type="ECO:0000313" key="1">
    <source>
        <dbReference type="Proteomes" id="UP000095286"/>
    </source>
</evidence>
<dbReference type="WBParaSite" id="RSKR_0000137200.1">
    <property type="protein sequence ID" value="RSKR_0000137200.1"/>
    <property type="gene ID" value="RSKR_0000137200"/>
</dbReference>
<organism evidence="1 2">
    <name type="scientific">Rhabditophanes sp. KR3021</name>
    <dbReference type="NCBI Taxonomy" id="114890"/>
    <lineage>
        <taxon>Eukaryota</taxon>
        <taxon>Metazoa</taxon>
        <taxon>Ecdysozoa</taxon>
        <taxon>Nematoda</taxon>
        <taxon>Chromadorea</taxon>
        <taxon>Rhabditida</taxon>
        <taxon>Tylenchina</taxon>
        <taxon>Panagrolaimomorpha</taxon>
        <taxon>Strongyloidoidea</taxon>
        <taxon>Alloionematidae</taxon>
        <taxon>Rhabditophanes</taxon>
    </lineage>
</organism>
<evidence type="ECO:0000313" key="2">
    <source>
        <dbReference type="WBParaSite" id="RSKR_0000137200.1"/>
    </source>
</evidence>
<accession>A0AC35TJZ8</accession>
<reference evidence="2" key="1">
    <citation type="submission" date="2016-11" db="UniProtKB">
        <authorList>
            <consortium name="WormBaseParasite"/>
        </authorList>
    </citation>
    <scope>IDENTIFICATION</scope>
    <source>
        <strain evidence="2">KR3021</strain>
    </source>
</reference>
<name>A0AC35TJZ8_9BILA</name>
<dbReference type="Proteomes" id="UP000095286">
    <property type="component" value="Unplaced"/>
</dbReference>
<sequence>MDYPYLDEKPNGRKNEKGNRHAGHAQLHKYLKNDSCLTKDVTIVDKGAKLGKRARERLISEREGCGDYQSNVSYSINKDKRWDSVNPTNLSKAELDNKKSSGTTVVVVEQMNAALNGKKHSEDAHVMKVFTANGKGESKTKKSKSANGATYESSTKDNRKDSETSDLGLDEDDEEIKTFVKYQCTAGNPNTNHAISKLHKQKKNNRTVPYLYKEGSNMKTKQYYEMFALEEAGLFDEDPLTRFEQPNEYCTGGRANLVSQFNLADYIKEAEPVLVDYAFSELKSIDCITVKEKKKYDGISEYPSELKTNTLFEAVNYSIKNWENSALEDEVDQLMKCKLYNLRWLDVGQTRLTADFSKVLQDMPSSRKRMIMIVVVEKNADDASSLRLLFNAAFKYVPAFAEKIDEDILYFLDQQSQVKISNLTELLERIAEVGKLWMQNSLKCGFTLNHDQDSNQTNMNAFESYCNSEQLSQEIVGMTEYQMSEILRKKYCQNEEDAFENIDRRIINRESFSERSSTSDSAVECEEYSVSDFEMIEHEDIVEPVNNTNVTKFIKLCDMCEGTFSLQEALFFNDCEHNFCHGCLSKEVSRQIRCGKCPVKCPGNWPHCDTVIPVTFLPVILPLPLITYYINLQYTQLMLEENKIVTKCIRCDESASLDSINQYNQVNCKKCYLHFCIRCQSAPHWPMTCEQNVEWRLVYKRQCDKHEGMEVDSGNGFKENALSEKFFLPSKDAHDLRFDILKANKIDNLFRKVRSQLPDINYSQLRKTVLHLVEYGYGYCYNTRAKKPENWGRIKNKLDVVFNSIGAIDSSLRTGKKENTLPDYLRTLKANVDTILKDLRQ</sequence>
<proteinExistence type="predicted"/>
<protein>
    <submittedName>
        <fullName evidence="2">RING-type domain-containing protein</fullName>
    </submittedName>
</protein>